<dbReference type="KEGG" id="nha:Nham_0311"/>
<dbReference type="RefSeq" id="WP_011508911.1">
    <property type="nucleotide sequence ID" value="NC_007964.1"/>
</dbReference>
<evidence type="ECO:0000313" key="2">
    <source>
        <dbReference type="Proteomes" id="UP000001953"/>
    </source>
</evidence>
<evidence type="ECO:0000313" key="1">
    <source>
        <dbReference type="EMBL" id="ABE61207.1"/>
    </source>
</evidence>
<dbReference type="HOGENOM" id="CLU_434652_0_0_5"/>
<organism evidence="1 2">
    <name type="scientific">Nitrobacter hamburgensis (strain DSM 10229 / NCIMB 13809 / X14)</name>
    <dbReference type="NCBI Taxonomy" id="323097"/>
    <lineage>
        <taxon>Bacteria</taxon>
        <taxon>Pseudomonadati</taxon>
        <taxon>Pseudomonadota</taxon>
        <taxon>Alphaproteobacteria</taxon>
        <taxon>Hyphomicrobiales</taxon>
        <taxon>Nitrobacteraceae</taxon>
        <taxon>Nitrobacter</taxon>
    </lineage>
</organism>
<dbReference type="STRING" id="323097.Nham_0311"/>
<dbReference type="AlphaFoldDB" id="Q1QRE0"/>
<dbReference type="Proteomes" id="UP000001953">
    <property type="component" value="Chromosome"/>
</dbReference>
<sequence>MRIPDYTVSQFSGLNTFIKDLKTLKPGVATDSLNWVTGKYGDHIELRRGSALLGNTRVNGAGKITGLGVGTRYDGVQVPFWSRGRKLEYYNAATDDRAEVGSDILPVTADGEDCWFSPYANLAGSMMYAGSPNSGIYKIPVANPGSAVDQLVNNFRFGILRFGQGRAFAGQRNGTTAGNLDKTGLYLSDIDKANLSLYTQTTAEAVGSSGGTHYAGTLAVVTGKKTCMYVAVKEAGGETLTDDRNGTLVGTQGSLGTINYATGAYDVTFNHATAGAVTADYYTEDATSDGPLDFDTSSTGAGKAKIFRQDDGGAFMAVLPFLDVEYAFHLLKTYAVTTTIDDTSATNLPYRNIGIPNPRAAKETPDGILCIDVSNPSDPKVRRLEIGQNTNNLTIVPTSIFDAVDLSAHAFDYAVAFRWGDYEIVCCQELTNGMANAYNSVMYVRNVYSHAIDKLDFRASCLDIFNGALIGGDPISSNVYTLFSGFDDDEAAIENYWQDGQLNLGTDRLKRAHYMRVTGHIMKDQSINVSLVLDDGQPVEAFTIEGDGDYVDQGINTPIGSYTIGSKVVGGRGEATAHPFDVTFPIHTDRFQNISVRFRAMGIGHAAVNSYSYRDIRDKGSRSLPIKTI</sequence>
<reference evidence="1 2" key="1">
    <citation type="submission" date="2006-03" db="EMBL/GenBank/DDBJ databases">
        <title>Complete sequence of chromosome of Nitrobacter hamburgensis X14.</title>
        <authorList>
            <consortium name="US DOE Joint Genome Institute"/>
            <person name="Copeland A."/>
            <person name="Lucas S."/>
            <person name="Lapidus A."/>
            <person name="Barry K."/>
            <person name="Detter J.C."/>
            <person name="Glavina del Rio T."/>
            <person name="Hammon N."/>
            <person name="Israni S."/>
            <person name="Dalin E."/>
            <person name="Tice H."/>
            <person name="Pitluck S."/>
            <person name="Chain P."/>
            <person name="Malfatti S."/>
            <person name="Shin M."/>
            <person name="Vergez L."/>
            <person name="Schmutz J."/>
            <person name="Larimer F."/>
            <person name="Land M."/>
            <person name="Hauser L."/>
            <person name="Kyrpides N."/>
            <person name="Ivanova N."/>
            <person name="Ward B."/>
            <person name="Arp D."/>
            <person name="Klotz M."/>
            <person name="Stein L."/>
            <person name="O'Mullan G."/>
            <person name="Starkenburg S."/>
            <person name="Sayavedra L."/>
            <person name="Poret-Peterson A.T."/>
            <person name="Gentry M.E."/>
            <person name="Bruce D."/>
            <person name="Richardson P."/>
        </authorList>
    </citation>
    <scope>NUCLEOTIDE SEQUENCE [LARGE SCALE GENOMIC DNA]</scope>
    <source>
        <strain evidence="2">DSM 10229 / NCIMB 13809 / X14</strain>
    </source>
</reference>
<name>Q1QRE0_NITHX</name>
<accession>Q1QRE0</accession>
<proteinExistence type="predicted"/>
<protein>
    <submittedName>
        <fullName evidence="1">Uncharacterized protein</fullName>
    </submittedName>
</protein>
<dbReference type="EMBL" id="CP000319">
    <property type="protein sequence ID" value="ABE61207.1"/>
    <property type="molecule type" value="Genomic_DNA"/>
</dbReference>
<gene>
    <name evidence="1" type="ordered locus">Nham_0311</name>
</gene>
<keyword evidence="2" id="KW-1185">Reference proteome</keyword>